<sequence>MTTALSRRRDPQLSGLASLLASEPSAIDLSSPQAATYLANLTALPLESILAEPTDLSSTSSQLTNALTNLCASSYPTFLSLHATTEGLSSTLSSFSDTLTHLLDDIPSLEQTARTFSTEIAGIQSDRRRAALVLEHTTKLQDLLELPLLADACVRNGYFQEALDLAAHAAALAARFPRVPVVQDVRAEVDASVRVLLVQLLALLREPGKLPALFKAVTFLRRMHVLPEPELALAFLTGRLAVLDVALQAVDKARDGDKDSWLRHAKRYVDVWREGVHDAVTQYGTIFVERADADTDAVRALLPAFTAHVLARLLAALRAALPHIADPTALTSLLTQLTYCATAFARLGLDFRPLLPPLFAGAVSAGVAAEFHGATGAWARALETLPPAQLGSPPVDPPAVGGAPHVPPQVLATCPPLANYANALLTTLNGLRLLAPVALLSELSRALDAELGEAGEAFLAYAGANGREEAVRGAGTVFVRVFVPFMRRALVEGVYGAQVTKTESIEKLARDWEAWLKEE</sequence>
<protein>
    <submittedName>
        <fullName evidence="1">Dor1-domain-containing protein</fullName>
    </submittedName>
</protein>
<dbReference type="EMBL" id="MU277192">
    <property type="protein sequence ID" value="KAI0066754.1"/>
    <property type="molecule type" value="Genomic_DNA"/>
</dbReference>
<evidence type="ECO:0000313" key="2">
    <source>
        <dbReference type="Proteomes" id="UP000814140"/>
    </source>
</evidence>
<keyword evidence="2" id="KW-1185">Reference proteome</keyword>
<gene>
    <name evidence="1" type="ORF">BV25DRAFT_1897560</name>
</gene>
<evidence type="ECO:0000313" key="1">
    <source>
        <dbReference type="EMBL" id="KAI0066754.1"/>
    </source>
</evidence>
<comment type="caution">
    <text evidence="1">The sequence shown here is derived from an EMBL/GenBank/DDBJ whole genome shotgun (WGS) entry which is preliminary data.</text>
</comment>
<reference evidence="1" key="1">
    <citation type="submission" date="2021-03" db="EMBL/GenBank/DDBJ databases">
        <authorList>
            <consortium name="DOE Joint Genome Institute"/>
            <person name="Ahrendt S."/>
            <person name="Looney B.P."/>
            <person name="Miyauchi S."/>
            <person name="Morin E."/>
            <person name="Drula E."/>
            <person name="Courty P.E."/>
            <person name="Chicoki N."/>
            <person name="Fauchery L."/>
            <person name="Kohler A."/>
            <person name="Kuo A."/>
            <person name="Labutti K."/>
            <person name="Pangilinan J."/>
            <person name="Lipzen A."/>
            <person name="Riley R."/>
            <person name="Andreopoulos W."/>
            <person name="He G."/>
            <person name="Johnson J."/>
            <person name="Barry K.W."/>
            <person name="Grigoriev I.V."/>
            <person name="Nagy L."/>
            <person name="Hibbett D."/>
            <person name="Henrissat B."/>
            <person name="Matheny P.B."/>
            <person name="Labbe J."/>
            <person name="Martin F."/>
        </authorList>
    </citation>
    <scope>NUCLEOTIDE SEQUENCE</scope>
    <source>
        <strain evidence="1">HHB10654</strain>
    </source>
</reference>
<name>A0ACB8TE89_9AGAM</name>
<reference evidence="1" key="2">
    <citation type="journal article" date="2022" name="New Phytol.">
        <title>Evolutionary transition to the ectomycorrhizal habit in the genomes of a hyperdiverse lineage of mushroom-forming fungi.</title>
        <authorList>
            <person name="Looney B."/>
            <person name="Miyauchi S."/>
            <person name="Morin E."/>
            <person name="Drula E."/>
            <person name="Courty P.E."/>
            <person name="Kohler A."/>
            <person name="Kuo A."/>
            <person name="LaButti K."/>
            <person name="Pangilinan J."/>
            <person name="Lipzen A."/>
            <person name="Riley R."/>
            <person name="Andreopoulos W."/>
            <person name="He G."/>
            <person name="Johnson J."/>
            <person name="Nolan M."/>
            <person name="Tritt A."/>
            <person name="Barry K.W."/>
            <person name="Grigoriev I.V."/>
            <person name="Nagy L.G."/>
            <person name="Hibbett D."/>
            <person name="Henrissat B."/>
            <person name="Matheny P.B."/>
            <person name="Labbe J."/>
            <person name="Martin F.M."/>
        </authorList>
    </citation>
    <scope>NUCLEOTIDE SEQUENCE</scope>
    <source>
        <strain evidence="1">HHB10654</strain>
    </source>
</reference>
<dbReference type="Proteomes" id="UP000814140">
    <property type="component" value="Unassembled WGS sequence"/>
</dbReference>
<accession>A0ACB8TE89</accession>
<organism evidence="1 2">
    <name type="scientific">Artomyces pyxidatus</name>
    <dbReference type="NCBI Taxonomy" id="48021"/>
    <lineage>
        <taxon>Eukaryota</taxon>
        <taxon>Fungi</taxon>
        <taxon>Dikarya</taxon>
        <taxon>Basidiomycota</taxon>
        <taxon>Agaricomycotina</taxon>
        <taxon>Agaricomycetes</taxon>
        <taxon>Russulales</taxon>
        <taxon>Auriscalpiaceae</taxon>
        <taxon>Artomyces</taxon>
    </lineage>
</organism>
<proteinExistence type="predicted"/>